<sequence length="161" mass="18040">MFTVAEHLRLRPSDDGDAPFRRALYAATRDDLRQLPMPPQFIDNLISMQQKIHEDGQRNAFPRAQHWIVEYHAEAVGRVVFDMSGAEWRLVDIAIAPAARRQGVAGAVLRALQRRAAAQRAAISLAVAHANDGARRLYVAAGFQPRACDALRQQMLWQCPC</sequence>
<accession>A0A7X4GZZ7</accession>
<dbReference type="Gene3D" id="3.40.630.30">
    <property type="match status" value="1"/>
</dbReference>
<evidence type="ECO:0000256" key="1">
    <source>
        <dbReference type="ARBA" id="ARBA00022679"/>
    </source>
</evidence>
<organism evidence="3 4">
    <name type="scientific">Duganella margarita</name>
    <dbReference type="NCBI Taxonomy" id="2692170"/>
    <lineage>
        <taxon>Bacteria</taxon>
        <taxon>Pseudomonadati</taxon>
        <taxon>Pseudomonadota</taxon>
        <taxon>Betaproteobacteria</taxon>
        <taxon>Burkholderiales</taxon>
        <taxon>Oxalobacteraceae</taxon>
        <taxon>Telluria group</taxon>
        <taxon>Duganella</taxon>
    </lineage>
</organism>
<dbReference type="Pfam" id="PF00583">
    <property type="entry name" value="Acetyltransf_1"/>
    <property type="match status" value="1"/>
</dbReference>
<protein>
    <submittedName>
        <fullName evidence="3">GNAT family N-acetyltransferase</fullName>
    </submittedName>
</protein>
<dbReference type="InterPro" id="IPR016181">
    <property type="entry name" value="Acyl_CoA_acyltransferase"/>
</dbReference>
<dbReference type="PANTHER" id="PTHR13947">
    <property type="entry name" value="GNAT FAMILY N-ACETYLTRANSFERASE"/>
    <property type="match status" value="1"/>
</dbReference>
<dbReference type="InterPro" id="IPR000182">
    <property type="entry name" value="GNAT_dom"/>
</dbReference>
<evidence type="ECO:0000259" key="2">
    <source>
        <dbReference type="PROSITE" id="PS51186"/>
    </source>
</evidence>
<dbReference type="SUPFAM" id="SSF55729">
    <property type="entry name" value="Acyl-CoA N-acyltransferases (Nat)"/>
    <property type="match status" value="1"/>
</dbReference>
<feature type="domain" description="N-acetyltransferase" evidence="2">
    <location>
        <begin position="8"/>
        <end position="161"/>
    </location>
</feature>
<dbReference type="AlphaFoldDB" id="A0A7X4GZZ7"/>
<dbReference type="RefSeq" id="WP_161050154.1">
    <property type="nucleotide sequence ID" value="NZ_WWCR01000009.1"/>
</dbReference>
<gene>
    <name evidence="3" type="ORF">GTP56_11295</name>
</gene>
<dbReference type="Proteomes" id="UP000469734">
    <property type="component" value="Unassembled WGS sequence"/>
</dbReference>
<dbReference type="GO" id="GO:0008080">
    <property type="term" value="F:N-acetyltransferase activity"/>
    <property type="evidence" value="ECO:0007669"/>
    <property type="project" value="InterPro"/>
</dbReference>
<keyword evidence="1 3" id="KW-0808">Transferase</keyword>
<evidence type="ECO:0000313" key="4">
    <source>
        <dbReference type="Proteomes" id="UP000469734"/>
    </source>
</evidence>
<dbReference type="PROSITE" id="PS51186">
    <property type="entry name" value="GNAT"/>
    <property type="match status" value="1"/>
</dbReference>
<dbReference type="PANTHER" id="PTHR13947:SF37">
    <property type="entry name" value="LD18367P"/>
    <property type="match status" value="1"/>
</dbReference>
<dbReference type="InterPro" id="IPR050769">
    <property type="entry name" value="NAT_camello-type"/>
</dbReference>
<reference evidence="3 4" key="1">
    <citation type="submission" date="2019-12" db="EMBL/GenBank/DDBJ databases">
        <title>Novel species isolated from a subtropical stream in China.</title>
        <authorList>
            <person name="Lu H."/>
        </authorList>
    </citation>
    <scope>NUCLEOTIDE SEQUENCE [LARGE SCALE GENOMIC DNA]</scope>
    <source>
        <strain evidence="3 4">FT134W</strain>
    </source>
</reference>
<comment type="caution">
    <text evidence="3">The sequence shown here is derived from an EMBL/GenBank/DDBJ whole genome shotgun (WGS) entry which is preliminary data.</text>
</comment>
<evidence type="ECO:0000313" key="3">
    <source>
        <dbReference type="EMBL" id="MYM72783.1"/>
    </source>
</evidence>
<proteinExistence type="predicted"/>
<dbReference type="EMBL" id="WWCR01000009">
    <property type="protein sequence ID" value="MYM72783.1"/>
    <property type="molecule type" value="Genomic_DNA"/>
</dbReference>
<name>A0A7X4GZZ7_9BURK</name>